<dbReference type="InterPro" id="IPR014710">
    <property type="entry name" value="RmlC-like_jellyroll"/>
</dbReference>
<reference evidence="2" key="1">
    <citation type="submission" date="2022-08" db="EMBL/GenBank/DDBJ databases">
        <title>Nisaea acidiphila sp. nov., isolated from a marine algal debris and emended description of the genus Nisaea Urios et al. 2008.</title>
        <authorList>
            <person name="Kwon K."/>
        </authorList>
    </citation>
    <scope>NUCLEOTIDE SEQUENCE</scope>
    <source>
        <strain evidence="2">MEBiC11861</strain>
    </source>
</reference>
<dbReference type="Gene3D" id="2.60.120.10">
    <property type="entry name" value="Jelly Rolls"/>
    <property type="match status" value="1"/>
</dbReference>
<keyword evidence="3" id="KW-1185">Reference proteome</keyword>
<dbReference type="SUPFAM" id="SSF51182">
    <property type="entry name" value="RmlC-like cupins"/>
    <property type="match status" value="2"/>
</dbReference>
<feature type="domain" description="ChrR-like cupin" evidence="1">
    <location>
        <begin position="123"/>
        <end position="219"/>
    </location>
</feature>
<dbReference type="EMBL" id="CP102480">
    <property type="protein sequence ID" value="UUX48280.1"/>
    <property type="molecule type" value="Genomic_DNA"/>
</dbReference>
<evidence type="ECO:0000259" key="1">
    <source>
        <dbReference type="Pfam" id="PF12973"/>
    </source>
</evidence>
<dbReference type="KEGG" id="naci:NUH88_12730"/>
<sequence length="221" mass="24157">MEINADFSSFVATDSNLLPWVPSPMAGVDRRMLDRIGDEVARATTIVRYAAGSKFSAHTHGGGEEFLVLDGTFSDEHGDYGPGMYVRNPVGSSHSPFTRAGCTIFVKLWQMREDDQEFVRIDTRAQDARWEEGAAEGISVLPLFDAEDEHVYLTRYGAGAAQPPFEMPGGGEFLVLEGAVESDGVRHETGSWLRFPKGARATFTAPEMALVWTKTGHLAGL</sequence>
<dbReference type="RefSeq" id="WP_257766788.1">
    <property type="nucleotide sequence ID" value="NZ_CP102480.1"/>
</dbReference>
<dbReference type="AlphaFoldDB" id="A0A9J7ALC6"/>
<gene>
    <name evidence="2" type="ORF">NUH88_12730</name>
</gene>
<proteinExistence type="predicted"/>
<dbReference type="Proteomes" id="UP001060336">
    <property type="component" value="Chromosome"/>
</dbReference>
<accession>A0A9J7ALC6</accession>
<dbReference type="InterPro" id="IPR011051">
    <property type="entry name" value="RmlC_Cupin_sf"/>
</dbReference>
<name>A0A9J7ALC6_9PROT</name>
<evidence type="ECO:0000313" key="2">
    <source>
        <dbReference type="EMBL" id="UUX48280.1"/>
    </source>
</evidence>
<organism evidence="2 3">
    <name type="scientific">Nisaea acidiphila</name>
    <dbReference type="NCBI Taxonomy" id="1862145"/>
    <lineage>
        <taxon>Bacteria</taxon>
        <taxon>Pseudomonadati</taxon>
        <taxon>Pseudomonadota</taxon>
        <taxon>Alphaproteobacteria</taxon>
        <taxon>Rhodospirillales</taxon>
        <taxon>Thalassobaculaceae</taxon>
        <taxon>Nisaea</taxon>
    </lineage>
</organism>
<protein>
    <submittedName>
        <fullName evidence="2">Cupin domain-containing protein</fullName>
    </submittedName>
</protein>
<feature type="domain" description="ChrR-like cupin" evidence="1">
    <location>
        <begin position="12"/>
        <end position="111"/>
    </location>
</feature>
<evidence type="ECO:0000313" key="3">
    <source>
        <dbReference type="Proteomes" id="UP001060336"/>
    </source>
</evidence>
<dbReference type="Pfam" id="PF12973">
    <property type="entry name" value="Cupin_7"/>
    <property type="match status" value="2"/>
</dbReference>
<dbReference type="CDD" id="cd20303">
    <property type="entry name" value="cupin_ChrR_1"/>
    <property type="match status" value="1"/>
</dbReference>
<dbReference type="InterPro" id="IPR025979">
    <property type="entry name" value="ChrR-like_cupin_dom"/>
</dbReference>